<dbReference type="STRING" id="113562.SAMN04489716_9156"/>
<dbReference type="Gene3D" id="2.60.120.10">
    <property type="entry name" value="Jelly Rolls"/>
    <property type="match status" value="2"/>
</dbReference>
<evidence type="ECO:0000313" key="2">
    <source>
        <dbReference type="Proteomes" id="UP000198688"/>
    </source>
</evidence>
<dbReference type="InterPro" id="IPR014710">
    <property type="entry name" value="RmlC-like_jellyroll"/>
</dbReference>
<sequence length="326" mass="37100">MAIVQEVVQVVCTDQPERTIERDESHLLAAPHTNPFPVKLWRDHDLLTVVHVPQEYTAQPFAPPRGIYENTQVRIEWQTMDNRQPFYHRNCDVDEISYQIAGERTLMTELGVVEHRPGEFSRLPRGVAHDNYGRTESHLLFYTPAPAREESPAVRLSEPAFPAFPGWEPSAINEAVTQCLGTPGHDITVFPIDEQRLLEQVHTEEERLQVLRGTHDGVNWLYRSAYFRLAMVRLPAVDGRIYWRTLDADEIQYQVSGHRTLVTQRGIVELQPGDFVRIPLGIAHTSISHADTEYIALYSSRELPQIAPSAKTAEPYSPQLLAALRG</sequence>
<evidence type="ECO:0000313" key="1">
    <source>
        <dbReference type="EMBL" id="SDT80328.1"/>
    </source>
</evidence>
<dbReference type="RefSeq" id="WP_092555605.1">
    <property type="nucleotide sequence ID" value="NZ_BOMJ01000109.1"/>
</dbReference>
<reference evidence="1 2" key="1">
    <citation type="submission" date="2016-10" db="EMBL/GenBank/DDBJ databases">
        <authorList>
            <person name="de Groot N.N."/>
        </authorList>
    </citation>
    <scope>NUCLEOTIDE SEQUENCE [LARGE SCALE GENOMIC DNA]</scope>
    <source>
        <strain evidence="1 2">DSM 43941</strain>
    </source>
</reference>
<protein>
    <recommendedName>
        <fullName evidence="3">Homogentisate 1,2-dioxygenase</fullName>
    </recommendedName>
</protein>
<keyword evidence="2" id="KW-1185">Reference proteome</keyword>
<proteinExistence type="predicted"/>
<dbReference type="OrthoDB" id="9811253at2"/>
<dbReference type="CDD" id="cd02208">
    <property type="entry name" value="cupin_RmlC-like"/>
    <property type="match status" value="1"/>
</dbReference>
<dbReference type="Proteomes" id="UP000198688">
    <property type="component" value="Chromosome I"/>
</dbReference>
<organism evidence="1 2">
    <name type="scientific">Actinoplanes derwentensis</name>
    <dbReference type="NCBI Taxonomy" id="113562"/>
    <lineage>
        <taxon>Bacteria</taxon>
        <taxon>Bacillati</taxon>
        <taxon>Actinomycetota</taxon>
        <taxon>Actinomycetes</taxon>
        <taxon>Micromonosporales</taxon>
        <taxon>Micromonosporaceae</taxon>
        <taxon>Actinoplanes</taxon>
    </lineage>
</organism>
<dbReference type="SUPFAM" id="SSF51182">
    <property type="entry name" value="RmlC-like cupins"/>
    <property type="match status" value="1"/>
</dbReference>
<dbReference type="EMBL" id="LT629758">
    <property type="protein sequence ID" value="SDT80328.1"/>
    <property type="molecule type" value="Genomic_DNA"/>
</dbReference>
<evidence type="ECO:0008006" key="3">
    <source>
        <dbReference type="Google" id="ProtNLM"/>
    </source>
</evidence>
<name>A0A1H2DC51_9ACTN</name>
<gene>
    <name evidence="1" type="ORF">SAMN04489716_9156</name>
</gene>
<dbReference type="AlphaFoldDB" id="A0A1H2DC51"/>
<dbReference type="InterPro" id="IPR011051">
    <property type="entry name" value="RmlC_Cupin_sf"/>
</dbReference>
<accession>A0A1H2DC51</accession>